<dbReference type="PATRIC" id="fig|1317118.6.peg.4311"/>
<evidence type="ECO:0000313" key="4">
    <source>
        <dbReference type="Proteomes" id="UP000019063"/>
    </source>
</evidence>
<dbReference type="SUPFAM" id="SSF48452">
    <property type="entry name" value="TPR-like"/>
    <property type="match status" value="1"/>
</dbReference>
<dbReference type="Gene3D" id="1.25.40.10">
    <property type="entry name" value="Tetratricopeptide repeat domain"/>
    <property type="match status" value="1"/>
</dbReference>
<comment type="caution">
    <text evidence="3">The sequence shown here is derived from an EMBL/GenBank/DDBJ whole genome shotgun (WGS) entry which is preliminary data.</text>
</comment>
<name>W4HCY5_9RHOB</name>
<dbReference type="RefSeq" id="WP_240477037.1">
    <property type="nucleotide sequence ID" value="NZ_AQQW01000032.1"/>
</dbReference>
<dbReference type="STRING" id="1379903.ATO8_21071"/>
<reference evidence="3 4" key="1">
    <citation type="journal article" date="2014" name="Antonie Van Leeuwenhoek">
        <title>Roseivivax atlanticus sp. nov., isolated from surface seawater of the Atlantic Ocean.</title>
        <authorList>
            <person name="Li G."/>
            <person name="Lai Q."/>
            <person name="Liu X."/>
            <person name="Sun F."/>
            <person name="Shao Z."/>
        </authorList>
    </citation>
    <scope>NUCLEOTIDE SEQUENCE [LARGE SCALE GENOMIC DNA]</scope>
    <source>
        <strain evidence="3 4">22II-s10s</strain>
    </source>
</reference>
<gene>
    <name evidence="3" type="ORF">ATO8_21071</name>
</gene>
<proteinExistence type="predicted"/>
<keyword evidence="2" id="KW-0732">Signal</keyword>
<evidence type="ECO:0000313" key="3">
    <source>
        <dbReference type="EMBL" id="ETW10657.1"/>
    </source>
</evidence>
<dbReference type="AlphaFoldDB" id="W4HCY5"/>
<feature type="chain" id="PRO_5004841776" description="Tetratricopeptide repeat protein" evidence="2">
    <location>
        <begin position="28"/>
        <end position="485"/>
    </location>
</feature>
<evidence type="ECO:0008006" key="5">
    <source>
        <dbReference type="Google" id="ProtNLM"/>
    </source>
</evidence>
<accession>W4HCY5</accession>
<feature type="signal peptide" evidence="2">
    <location>
        <begin position="1"/>
        <end position="27"/>
    </location>
</feature>
<feature type="compositionally biased region" description="Polar residues" evidence="1">
    <location>
        <begin position="249"/>
        <end position="276"/>
    </location>
</feature>
<dbReference type="InterPro" id="IPR011990">
    <property type="entry name" value="TPR-like_helical_dom_sf"/>
</dbReference>
<protein>
    <recommendedName>
        <fullName evidence="5">Tetratricopeptide repeat protein</fullName>
    </recommendedName>
</protein>
<dbReference type="EMBL" id="AQQW01000032">
    <property type="protein sequence ID" value="ETW10657.1"/>
    <property type="molecule type" value="Genomic_DNA"/>
</dbReference>
<sequence>MRRIRLSVARIALICLAHTFWAAPLLAQTPTDADLEALRFYIGEDNEQAIRSEIRRLQLRYPDWTVPEDLTNVRRSVPSETINTIYDQIATADYDGARRTIEQTSQAYPDWSPSAQMLETLALSEAQTRFTEAVDAEEHTTAIRIARSNPSLLRCERVNNAWLMAEQYQALDQNDAAIEVYRGTIRSCIDPDILVATLEKSAAVASLAQLADLANSAREQVPGAAERLSTVEDRLRAGIQAEGRMPSSGARTSVPNGSAPQTSIEVESVPTPTAPQASLRPSMRPQALAPRRTAPLTRAPAPSAGLSEAQRAADRGDWARCLALTANAQDGATLSQRGWCALNSNRPMEALSDFQNAASRAPTEQNRLDSTYGMALAMLRLSMVDQAAAVAARTHFAPPQRLEIERQILDNRGVDAYERRDYRRAIAYFNELERITGVMRRDIALLRGYAYLNSGQKTAARAEFQRLHDQMATPASRNALSEAMR</sequence>
<evidence type="ECO:0000256" key="2">
    <source>
        <dbReference type="SAM" id="SignalP"/>
    </source>
</evidence>
<dbReference type="Proteomes" id="UP000019063">
    <property type="component" value="Unassembled WGS sequence"/>
</dbReference>
<feature type="region of interest" description="Disordered" evidence="1">
    <location>
        <begin position="240"/>
        <end position="311"/>
    </location>
</feature>
<evidence type="ECO:0000256" key="1">
    <source>
        <dbReference type="SAM" id="MobiDB-lite"/>
    </source>
</evidence>
<dbReference type="eggNOG" id="COG0457">
    <property type="taxonomic scope" value="Bacteria"/>
</dbReference>
<organism evidence="3 4">
    <name type="scientific">Roseivivax marinus</name>
    <dbReference type="NCBI Taxonomy" id="1379903"/>
    <lineage>
        <taxon>Bacteria</taxon>
        <taxon>Pseudomonadati</taxon>
        <taxon>Pseudomonadota</taxon>
        <taxon>Alphaproteobacteria</taxon>
        <taxon>Rhodobacterales</taxon>
        <taxon>Roseobacteraceae</taxon>
        <taxon>Roseivivax</taxon>
    </lineage>
</organism>
<keyword evidence="4" id="KW-1185">Reference proteome</keyword>